<organism evidence="1">
    <name type="scientific">viral metagenome</name>
    <dbReference type="NCBI Taxonomy" id="1070528"/>
    <lineage>
        <taxon>unclassified sequences</taxon>
        <taxon>metagenomes</taxon>
        <taxon>organismal metagenomes</taxon>
    </lineage>
</organism>
<reference evidence="1" key="1">
    <citation type="journal article" date="2020" name="Nature">
        <title>Giant virus diversity and host interactions through global metagenomics.</title>
        <authorList>
            <person name="Schulz F."/>
            <person name="Roux S."/>
            <person name="Paez-Espino D."/>
            <person name="Jungbluth S."/>
            <person name="Walsh D.A."/>
            <person name="Denef V.J."/>
            <person name="McMahon K.D."/>
            <person name="Konstantinidis K.T."/>
            <person name="Eloe-Fadrosh E.A."/>
            <person name="Kyrpides N.C."/>
            <person name="Woyke T."/>
        </authorList>
    </citation>
    <scope>NUCLEOTIDE SEQUENCE</scope>
    <source>
        <strain evidence="1">GVMAG-S-1041349-163</strain>
    </source>
</reference>
<name>A0A6C0JQ40_9ZZZZ</name>
<evidence type="ECO:0000313" key="1">
    <source>
        <dbReference type="EMBL" id="QHU07885.1"/>
    </source>
</evidence>
<proteinExistence type="predicted"/>
<dbReference type="AlphaFoldDB" id="A0A6C0JQ40"/>
<dbReference type="EMBL" id="MN740691">
    <property type="protein sequence ID" value="QHU07885.1"/>
    <property type="molecule type" value="Genomic_DNA"/>
</dbReference>
<accession>A0A6C0JQ40</accession>
<sequence>MNLFSIHHVVPSSEFIALIQNNITQIKNKTVNENVYKEAYFTFYKKQITCDCLDCIGLWIVPEKAYETRGWELVIRYINILSKKNVDGWTIVEKKKK</sequence>
<protein>
    <submittedName>
        <fullName evidence="1">Uncharacterized protein</fullName>
    </submittedName>
</protein>